<keyword evidence="2" id="KW-1185">Reference proteome</keyword>
<evidence type="ECO:0000313" key="2">
    <source>
        <dbReference type="Proteomes" id="UP001168883"/>
    </source>
</evidence>
<proteinExistence type="predicted"/>
<organism evidence="1 2">
    <name type="scientific">Paenibacillus ehimensis</name>
    <dbReference type="NCBI Taxonomy" id="79264"/>
    <lineage>
        <taxon>Bacteria</taxon>
        <taxon>Bacillati</taxon>
        <taxon>Bacillota</taxon>
        <taxon>Bacilli</taxon>
        <taxon>Bacillales</taxon>
        <taxon>Paenibacillaceae</taxon>
        <taxon>Paenibacillus</taxon>
    </lineage>
</organism>
<accession>A0ABT8V7U0</accession>
<name>A0ABT8V7U0_9BACL</name>
<protein>
    <submittedName>
        <fullName evidence="1">Uncharacterized protein</fullName>
    </submittedName>
</protein>
<evidence type="ECO:0000313" key="1">
    <source>
        <dbReference type="EMBL" id="MDO3676025.1"/>
    </source>
</evidence>
<dbReference type="RefSeq" id="WP_173426574.1">
    <property type="nucleotide sequence ID" value="NZ_JAUMKJ010000003.1"/>
</dbReference>
<dbReference type="Proteomes" id="UP001168883">
    <property type="component" value="Unassembled WGS sequence"/>
</dbReference>
<sequence length="88" mass="9017">MDVNYVVNLYRDFGTGAQTLLASVPATALLDAVTALLGPSNISVSLVFTDTPPAGTHSYTLTVTPTTLLGVGVTMTANYRALSAVVGT</sequence>
<gene>
    <name evidence="1" type="ORF">Q3C12_03350</name>
</gene>
<comment type="caution">
    <text evidence="1">The sequence shown here is derived from an EMBL/GenBank/DDBJ whole genome shotgun (WGS) entry which is preliminary data.</text>
</comment>
<dbReference type="EMBL" id="JAUMKJ010000003">
    <property type="protein sequence ID" value="MDO3676025.1"/>
    <property type="molecule type" value="Genomic_DNA"/>
</dbReference>
<reference evidence="1" key="1">
    <citation type="submission" date="2023-07" db="EMBL/GenBank/DDBJ databases">
        <authorList>
            <person name="Aktuganov G."/>
            <person name="Boyko T."/>
            <person name="Delegan Y."/>
            <person name="Galimzianova N."/>
            <person name="Gilvanova E."/>
            <person name="Korobov V."/>
            <person name="Kuzmina L."/>
            <person name="Melentiev A."/>
            <person name="Milman P."/>
            <person name="Ryabova A."/>
            <person name="Stupak E."/>
            <person name="Yasakov T."/>
            <person name="Zharikova N."/>
            <person name="Zhurenko E."/>
        </authorList>
    </citation>
    <scope>NUCLEOTIDE SEQUENCE</scope>
    <source>
        <strain evidence="1">IB-739</strain>
    </source>
</reference>